<dbReference type="Pfam" id="PF02687">
    <property type="entry name" value="FtsX"/>
    <property type="match status" value="1"/>
</dbReference>
<keyword evidence="3 7" id="KW-0812">Transmembrane</keyword>
<feature type="transmembrane region" description="Helical" evidence="7">
    <location>
        <begin position="280"/>
        <end position="302"/>
    </location>
</feature>
<evidence type="ECO:0000313" key="10">
    <source>
        <dbReference type="Proteomes" id="UP000295431"/>
    </source>
</evidence>
<keyword evidence="5 7" id="KW-0472">Membrane</keyword>
<evidence type="ECO:0000256" key="4">
    <source>
        <dbReference type="ARBA" id="ARBA00022989"/>
    </source>
</evidence>
<evidence type="ECO:0000256" key="6">
    <source>
        <dbReference type="ARBA" id="ARBA00038076"/>
    </source>
</evidence>
<feature type="transmembrane region" description="Helical" evidence="7">
    <location>
        <begin position="231"/>
        <end position="259"/>
    </location>
</feature>
<evidence type="ECO:0000256" key="2">
    <source>
        <dbReference type="ARBA" id="ARBA00022475"/>
    </source>
</evidence>
<feature type="transmembrane region" description="Helical" evidence="7">
    <location>
        <begin position="108"/>
        <end position="138"/>
    </location>
</feature>
<dbReference type="OrthoDB" id="3405625at2"/>
<accession>A0A4R4NZH9</accession>
<evidence type="ECO:0000313" key="9">
    <source>
        <dbReference type="EMBL" id="TDC13677.1"/>
    </source>
</evidence>
<feature type="transmembrane region" description="Helical" evidence="7">
    <location>
        <begin position="527"/>
        <end position="550"/>
    </location>
</feature>
<sequence>MTRYGFALRLARQDALRAKGRTALVLGMIGLPICAVVALAVLRATSTALDRSAGAEPPSAAESAVLALIVAMIVLEVVLLAGPAFVVDVRRRRRDLALVAASGGEGRHLRAVVLASGLLLGGTAAVGGAALGIAAAAVVARTAEARGAEPLGPFTVPWLLVAVTMLVGAGSGLLAALVPAAQAARTDVVAVLSGRREAPAAARRGWPVAGGVLVVAGVALCLEGVRKWREFGAAIGAAAIIIGLVLACPWLVGATGRLARRLPLPLRLAVRDAGRNRARTAPAVAAIMAAVAGITALAIGGASDFRQEQIEYQAKLPMGSALVRPPLDRADTVGEAVRRDLPGVPVVTLKALPGPDGVCVGDDWSKCPAVTFAAARDENASFDLMDNVVGGAREARMVLGRDDPAVTAALDAGKVVLFRAAPLAGGTTTAKVFYWEDDEEHVVRTVEDLPAVVAAGDPHVRAIVPPRVAERIGLPVRTEAFGVDRADHRVTEAEQARLDRTLDGFTRNEGSVYVERGFTGSFGKVTLLLAAVAAVLALGGSLIATGLASADALPDLATLGAIGARPRTRRLLTMGRAAFIAALGCWLGIAGGLVPGIAVTRPLTSDVEVTGAAAHGAIVDVPWLLLLAVGIGIPLLVALVAGAFTRSRLPMARRMAT</sequence>
<feature type="transmembrane region" description="Helical" evidence="7">
    <location>
        <begin position="205"/>
        <end position="225"/>
    </location>
</feature>
<comment type="similarity">
    <text evidence="6">Belongs to the ABC-4 integral membrane protein family.</text>
</comment>
<feature type="domain" description="ABC3 transporter permease C-terminal" evidence="8">
    <location>
        <begin position="69"/>
        <end position="187"/>
    </location>
</feature>
<feature type="transmembrane region" description="Helical" evidence="7">
    <location>
        <begin position="571"/>
        <end position="594"/>
    </location>
</feature>
<name>A0A4R4NZH9_9ACTN</name>
<dbReference type="Proteomes" id="UP000295431">
    <property type="component" value="Unassembled WGS sequence"/>
</dbReference>
<comment type="caution">
    <text evidence="9">The sequence shown here is derived from an EMBL/GenBank/DDBJ whole genome shotgun (WGS) entry which is preliminary data.</text>
</comment>
<dbReference type="GO" id="GO:0022857">
    <property type="term" value="F:transmembrane transporter activity"/>
    <property type="evidence" value="ECO:0007669"/>
    <property type="project" value="TreeGrafter"/>
</dbReference>
<gene>
    <name evidence="9" type="ORF">E1284_19465</name>
</gene>
<protein>
    <submittedName>
        <fullName evidence="9">FtsX-like permease family protein</fullName>
    </submittedName>
</protein>
<feature type="transmembrane region" description="Helical" evidence="7">
    <location>
        <begin position="21"/>
        <end position="44"/>
    </location>
</feature>
<dbReference type="PANTHER" id="PTHR30572">
    <property type="entry name" value="MEMBRANE COMPONENT OF TRANSPORTER-RELATED"/>
    <property type="match status" value="1"/>
</dbReference>
<organism evidence="9 10">
    <name type="scientific">Actinomadura bangladeshensis</name>
    <dbReference type="NCBI Taxonomy" id="453573"/>
    <lineage>
        <taxon>Bacteria</taxon>
        <taxon>Bacillati</taxon>
        <taxon>Actinomycetota</taxon>
        <taxon>Actinomycetes</taxon>
        <taxon>Streptosporangiales</taxon>
        <taxon>Thermomonosporaceae</taxon>
        <taxon>Actinomadura</taxon>
    </lineage>
</organism>
<proteinExistence type="inferred from homology"/>
<dbReference type="GO" id="GO:0005886">
    <property type="term" value="C:plasma membrane"/>
    <property type="evidence" value="ECO:0007669"/>
    <property type="project" value="UniProtKB-SubCell"/>
</dbReference>
<dbReference type="InterPro" id="IPR003838">
    <property type="entry name" value="ABC3_permease_C"/>
</dbReference>
<evidence type="ECO:0000256" key="5">
    <source>
        <dbReference type="ARBA" id="ARBA00023136"/>
    </source>
</evidence>
<evidence type="ECO:0000256" key="3">
    <source>
        <dbReference type="ARBA" id="ARBA00022692"/>
    </source>
</evidence>
<keyword evidence="4 7" id="KW-1133">Transmembrane helix</keyword>
<evidence type="ECO:0000256" key="7">
    <source>
        <dbReference type="SAM" id="Phobius"/>
    </source>
</evidence>
<keyword evidence="2" id="KW-1003">Cell membrane</keyword>
<dbReference type="RefSeq" id="WP_131940895.1">
    <property type="nucleotide sequence ID" value="NZ_BAAAMX010000023.1"/>
</dbReference>
<dbReference type="InterPro" id="IPR050250">
    <property type="entry name" value="Macrolide_Exporter_MacB"/>
</dbReference>
<comment type="subcellular location">
    <subcellularLocation>
        <location evidence="1">Cell membrane</location>
        <topology evidence="1">Multi-pass membrane protein</topology>
    </subcellularLocation>
</comment>
<dbReference type="PANTHER" id="PTHR30572:SF4">
    <property type="entry name" value="ABC TRANSPORTER PERMEASE YTRF"/>
    <property type="match status" value="1"/>
</dbReference>
<feature type="transmembrane region" description="Helical" evidence="7">
    <location>
        <begin position="64"/>
        <end position="87"/>
    </location>
</feature>
<evidence type="ECO:0000256" key="1">
    <source>
        <dbReference type="ARBA" id="ARBA00004651"/>
    </source>
</evidence>
<feature type="transmembrane region" description="Helical" evidence="7">
    <location>
        <begin position="158"/>
        <end position="184"/>
    </location>
</feature>
<keyword evidence="10" id="KW-1185">Reference proteome</keyword>
<feature type="transmembrane region" description="Helical" evidence="7">
    <location>
        <begin position="623"/>
        <end position="645"/>
    </location>
</feature>
<reference evidence="9 10" key="1">
    <citation type="submission" date="2019-03" db="EMBL/GenBank/DDBJ databases">
        <title>Draft genome sequences of novel Actinobacteria.</title>
        <authorList>
            <person name="Sahin N."/>
            <person name="Ay H."/>
            <person name="Saygin H."/>
        </authorList>
    </citation>
    <scope>NUCLEOTIDE SEQUENCE [LARGE SCALE GENOMIC DNA]</scope>
    <source>
        <strain evidence="9 10">DSM 45347</strain>
    </source>
</reference>
<dbReference type="EMBL" id="SMJW01000094">
    <property type="protein sequence ID" value="TDC13677.1"/>
    <property type="molecule type" value="Genomic_DNA"/>
</dbReference>
<evidence type="ECO:0000259" key="8">
    <source>
        <dbReference type="Pfam" id="PF02687"/>
    </source>
</evidence>
<dbReference type="AlphaFoldDB" id="A0A4R4NZH9"/>